<dbReference type="Proteomes" id="UP000271889">
    <property type="component" value="Unassembled WGS sequence"/>
</dbReference>
<sequence>MKELSSTEGDVLPDEELQTAGKLELDNPLKDVPDEEVDLLVDEDSGSDRDVTNEDEQLSEEGYAGSDKDEVNEDDHELDQDSDIDSMVVNEVGSRP</sequence>
<protein>
    <submittedName>
        <fullName evidence="2">Uncharacterized protein</fullName>
    </submittedName>
</protein>
<evidence type="ECO:0000313" key="3">
    <source>
        <dbReference type="Proteomes" id="UP000271889"/>
    </source>
</evidence>
<organism evidence="2 3">
    <name type="scientific">Cylicostephanus goldi</name>
    <name type="common">Nematode worm</name>
    <dbReference type="NCBI Taxonomy" id="71465"/>
    <lineage>
        <taxon>Eukaryota</taxon>
        <taxon>Metazoa</taxon>
        <taxon>Ecdysozoa</taxon>
        <taxon>Nematoda</taxon>
        <taxon>Chromadorea</taxon>
        <taxon>Rhabditida</taxon>
        <taxon>Rhabditina</taxon>
        <taxon>Rhabditomorpha</taxon>
        <taxon>Strongyloidea</taxon>
        <taxon>Strongylidae</taxon>
        <taxon>Cylicostephanus</taxon>
    </lineage>
</organism>
<name>A0A3P6UYZ6_CYLGO</name>
<feature type="compositionally biased region" description="Basic and acidic residues" evidence="1">
    <location>
        <begin position="23"/>
        <end position="32"/>
    </location>
</feature>
<proteinExistence type="predicted"/>
<dbReference type="AlphaFoldDB" id="A0A3P6UYZ6"/>
<evidence type="ECO:0000256" key="1">
    <source>
        <dbReference type="SAM" id="MobiDB-lite"/>
    </source>
</evidence>
<reference evidence="2 3" key="1">
    <citation type="submission" date="2018-11" db="EMBL/GenBank/DDBJ databases">
        <authorList>
            <consortium name="Pathogen Informatics"/>
        </authorList>
    </citation>
    <scope>NUCLEOTIDE SEQUENCE [LARGE SCALE GENOMIC DNA]</scope>
</reference>
<feature type="compositionally biased region" description="Acidic residues" evidence="1">
    <location>
        <begin position="70"/>
        <end position="84"/>
    </location>
</feature>
<evidence type="ECO:0000313" key="2">
    <source>
        <dbReference type="EMBL" id="VDK84918.1"/>
    </source>
</evidence>
<dbReference type="OrthoDB" id="10621649at2759"/>
<feature type="compositionally biased region" description="Acidic residues" evidence="1">
    <location>
        <begin position="33"/>
        <end position="45"/>
    </location>
</feature>
<gene>
    <name evidence="2" type="ORF">CGOC_LOCUS8372</name>
</gene>
<dbReference type="EMBL" id="UYRV01030584">
    <property type="protein sequence ID" value="VDK84918.1"/>
    <property type="molecule type" value="Genomic_DNA"/>
</dbReference>
<accession>A0A3P6UYZ6</accession>
<keyword evidence="3" id="KW-1185">Reference proteome</keyword>
<feature type="region of interest" description="Disordered" evidence="1">
    <location>
        <begin position="1"/>
        <end position="96"/>
    </location>
</feature>